<dbReference type="OrthoDB" id="6679586at2"/>
<dbReference type="Gene3D" id="3.90.550.40">
    <property type="match status" value="1"/>
</dbReference>
<dbReference type="RefSeq" id="WP_146501973.1">
    <property type="nucleotide sequence ID" value="NZ_SJPG01000001.1"/>
</dbReference>
<keyword evidence="2" id="KW-1185">Reference proteome</keyword>
<name>A0A5C5XBJ1_9PLAN</name>
<gene>
    <name evidence="1" type="ORF">Pan54_04910</name>
</gene>
<evidence type="ECO:0000313" key="2">
    <source>
        <dbReference type="Proteomes" id="UP000316095"/>
    </source>
</evidence>
<sequence>MDANKDCVILVPVGHRIEPDCEVALRELEEFGYPVRRTYGYAAIDQARNQMASDALRDGFQELMWIDADVGFEPTDVARLRNHELPFCCGLYPKKGRRAFACNVMPGTESIQFGANGGLCELRHVGFGFVHTRREVYNQILKTFALPVCNTIYNESVQPFFLPMIIPEGSHHTYLAEDYAFCERTRQANISIIADTTVRLRHIGSYPYSWEEAGRDPERFADYTFRINEPR</sequence>
<comment type="caution">
    <text evidence="1">The sequence shown here is derived from an EMBL/GenBank/DDBJ whole genome shotgun (WGS) entry which is preliminary data.</text>
</comment>
<organism evidence="1 2">
    <name type="scientific">Rubinisphaera italica</name>
    <dbReference type="NCBI Taxonomy" id="2527969"/>
    <lineage>
        <taxon>Bacteria</taxon>
        <taxon>Pseudomonadati</taxon>
        <taxon>Planctomycetota</taxon>
        <taxon>Planctomycetia</taxon>
        <taxon>Planctomycetales</taxon>
        <taxon>Planctomycetaceae</taxon>
        <taxon>Rubinisphaera</taxon>
    </lineage>
</organism>
<dbReference type="EMBL" id="SJPG01000001">
    <property type="protein sequence ID" value="TWT59781.1"/>
    <property type="molecule type" value="Genomic_DNA"/>
</dbReference>
<proteinExistence type="predicted"/>
<protein>
    <recommendedName>
        <fullName evidence="3">Glycosyltransferase 2-like domain-containing protein</fullName>
    </recommendedName>
</protein>
<accession>A0A5C5XBJ1</accession>
<dbReference type="SUPFAM" id="SSF53448">
    <property type="entry name" value="Nucleotide-diphospho-sugar transferases"/>
    <property type="match status" value="1"/>
</dbReference>
<dbReference type="Proteomes" id="UP000316095">
    <property type="component" value="Unassembled WGS sequence"/>
</dbReference>
<dbReference type="AlphaFoldDB" id="A0A5C5XBJ1"/>
<reference evidence="1 2" key="1">
    <citation type="submission" date="2019-02" db="EMBL/GenBank/DDBJ databases">
        <title>Deep-cultivation of Planctomycetes and their phenomic and genomic characterization uncovers novel biology.</title>
        <authorList>
            <person name="Wiegand S."/>
            <person name="Jogler M."/>
            <person name="Boedeker C."/>
            <person name="Pinto D."/>
            <person name="Vollmers J."/>
            <person name="Rivas-Marin E."/>
            <person name="Kohn T."/>
            <person name="Peeters S.H."/>
            <person name="Heuer A."/>
            <person name="Rast P."/>
            <person name="Oberbeckmann S."/>
            <person name="Bunk B."/>
            <person name="Jeske O."/>
            <person name="Meyerdierks A."/>
            <person name="Storesund J.E."/>
            <person name="Kallscheuer N."/>
            <person name="Luecker S."/>
            <person name="Lage O.M."/>
            <person name="Pohl T."/>
            <person name="Merkel B.J."/>
            <person name="Hornburger P."/>
            <person name="Mueller R.-W."/>
            <person name="Bruemmer F."/>
            <person name="Labrenz M."/>
            <person name="Spormann A.M."/>
            <person name="Op Den Camp H."/>
            <person name="Overmann J."/>
            <person name="Amann R."/>
            <person name="Jetten M.S.M."/>
            <person name="Mascher T."/>
            <person name="Medema M.H."/>
            <person name="Devos D.P."/>
            <person name="Kaster A.-K."/>
            <person name="Ovreas L."/>
            <person name="Rohde M."/>
            <person name="Galperin M.Y."/>
            <person name="Jogler C."/>
        </authorList>
    </citation>
    <scope>NUCLEOTIDE SEQUENCE [LARGE SCALE GENOMIC DNA]</scope>
    <source>
        <strain evidence="1 2">Pan54</strain>
    </source>
</reference>
<evidence type="ECO:0000313" key="1">
    <source>
        <dbReference type="EMBL" id="TWT59781.1"/>
    </source>
</evidence>
<evidence type="ECO:0008006" key="3">
    <source>
        <dbReference type="Google" id="ProtNLM"/>
    </source>
</evidence>
<dbReference type="InterPro" id="IPR029044">
    <property type="entry name" value="Nucleotide-diphossugar_trans"/>
</dbReference>